<dbReference type="Pfam" id="PF12961">
    <property type="entry name" value="DUF3850"/>
    <property type="match status" value="1"/>
</dbReference>
<accession>A0A386KHJ7</accession>
<dbReference type="Proteomes" id="UP000271313">
    <property type="component" value="Segment"/>
</dbReference>
<sequence>MTRHDVKIEPRWFERIRQNEKFAEVRYDDRDYQTGDTIRFQRSDTDGTFHWHYVTRTITHVLRGMEAIEDGYVVLSLEDPRVAEHARTIANLRDEIDRLARSNRALRGANTRLRNAR</sequence>
<evidence type="ECO:0000313" key="4">
    <source>
        <dbReference type="Proteomes" id="UP000271313"/>
    </source>
</evidence>
<dbReference type="RefSeq" id="YP_010051256.1">
    <property type="nucleotide sequence ID" value="NC_054439.1"/>
</dbReference>
<evidence type="ECO:0000313" key="3">
    <source>
        <dbReference type="EMBL" id="AYD84624.1"/>
    </source>
</evidence>
<gene>
    <name evidence="3" type="primary">39</name>
    <name evidence="3" type="ORF">SEA_PAITO_39</name>
</gene>
<proteinExistence type="predicted"/>
<protein>
    <recommendedName>
        <fullName evidence="2">DUF3850 domain-containing protein</fullName>
    </recommendedName>
</protein>
<reference evidence="3 4" key="1">
    <citation type="submission" date="2018-08" db="EMBL/GenBank/DDBJ databases">
        <authorList>
            <person name="Quesada-Gordillo A."/>
            <person name="Cotto-Pereira A.M."/>
            <person name="Cruz-Lopez C.D."/>
            <person name="Cruz-Ortiz M.A."/>
            <person name="Cruz-Ortiz J.C."/>
            <person name="Davila-Benitez J."/>
            <person name="Deleon-Ruiz I.N."/>
            <person name="Delgado-Rivera C.M."/>
            <person name="Desarden-Rivera Y.C."/>
            <person name="Diaz-Mejia R.M."/>
            <person name="Diaz-Ramos D."/>
            <person name="Estrada-Lozada M."/>
            <person name="Estrada-Mojica S."/>
            <person name="Etienne-Gonzalez P."/>
            <person name="Figueroa-Gomez L."/>
            <person name="Flores-Roque G."/>
            <person name="Gomez-Rosado J.O."/>
            <person name="Gonzalez-Garcia E.M."/>
            <person name="Gonzalez-Leon M.A."/>
            <person name="Gonzalez-Rodriguez J."/>
            <person name="Gonzalez-Santos L.I."/>
            <person name="Goveo-Rivera I.A."/>
            <person name="Gutierrez-Silva J.C."/>
            <person name="Issa-Mahmud S."/>
            <person name="Lopez-Llera J.N."/>
            <person name="Marrero-Visalden G."/>
            <person name="Muyet-Blasini E."/>
            <person name="Ortiz-Torres X.D."/>
            <person name="Palacios-Vallejo J.G."/>
            <person name="Pichardo-Gonzalez P.A."/>
            <person name="Pou-Acosta P.M."/>
            <person name="Rodriguez-Colon F."/>
            <person name="Roig-Laboy C.J."/>
            <person name="Santiago-Mendez J."/>
            <person name="Velez-Velazquez R.M."/>
            <person name="Fernandez-Martinez M."/>
            <person name="Rubin M."/>
            <person name="Vazquez E."/>
            <person name="Garlena R.A."/>
            <person name="Russell D.A."/>
            <person name="Pope W.H."/>
            <person name="Jacobs-Sera D."/>
            <person name="Hatfull G.F."/>
        </authorList>
    </citation>
    <scope>NUCLEOTIDE SEQUENCE [LARGE SCALE GENOMIC DNA]</scope>
</reference>
<keyword evidence="4" id="KW-1185">Reference proteome</keyword>
<dbReference type="GeneID" id="63925741"/>
<dbReference type="Gene3D" id="2.30.130.30">
    <property type="entry name" value="Hypothetical protein"/>
    <property type="match status" value="1"/>
</dbReference>
<evidence type="ECO:0000259" key="2">
    <source>
        <dbReference type="Pfam" id="PF12961"/>
    </source>
</evidence>
<dbReference type="KEGG" id="vg:63925741"/>
<name>A0A386KHJ7_9CAUD</name>
<feature type="coiled-coil region" evidence="1">
    <location>
        <begin position="82"/>
        <end position="109"/>
    </location>
</feature>
<feature type="domain" description="DUF3850" evidence="2">
    <location>
        <begin position="4"/>
        <end position="76"/>
    </location>
</feature>
<dbReference type="InterPro" id="IPR039440">
    <property type="entry name" value="DUF3850"/>
</dbReference>
<evidence type="ECO:0000256" key="1">
    <source>
        <dbReference type="SAM" id="Coils"/>
    </source>
</evidence>
<keyword evidence="1" id="KW-0175">Coiled coil</keyword>
<dbReference type="SUPFAM" id="SSF88697">
    <property type="entry name" value="PUA domain-like"/>
    <property type="match status" value="1"/>
</dbReference>
<dbReference type="EMBL" id="MH779514">
    <property type="protein sequence ID" value="AYD84624.1"/>
    <property type="molecule type" value="Genomic_DNA"/>
</dbReference>
<organism evidence="3 4">
    <name type="scientific">Mycobacterium phage Paito</name>
    <dbReference type="NCBI Taxonomy" id="2315544"/>
    <lineage>
        <taxon>Viruses</taxon>
        <taxon>Duplodnaviria</taxon>
        <taxon>Heunggongvirae</taxon>
        <taxon>Uroviricota</taxon>
        <taxon>Caudoviricetes</taxon>
        <taxon>Gclasvirinae</taxon>
        <taxon>Liefievirus</taxon>
        <taxon>Liefievirus paito</taxon>
    </lineage>
</organism>
<dbReference type="InterPro" id="IPR015947">
    <property type="entry name" value="PUA-like_sf"/>
</dbReference>